<dbReference type="PROSITE" id="PS00211">
    <property type="entry name" value="ABC_TRANSPORTER_1"/>
    <property type="match status" value="1"/>
</dbReference>
<dbReference type="PROSITE" id="PS50893">
    <property type="entry name" value="ABC_TRANSPORTER_2"/>
    <property type="match status" value="1"/>
</dbReference>
<keyword evidence="4" id="KW-1278">Translocase</keyword>
<protein>
    <submittedName>
        <fullName evidence="6">ABC transporter ATP-binding protein</fullName>
    </submittedName>
</protein>
<evidence type="ECO:0000256" key="1">
    <source>
        <dbReference type="ARBA" id="ARBA00022448"/>
    </source>
</evidence>
<dbReference type="SMART" id="SM00382">
    <property type="entry name" value="AAA"/>
    <property type="match status" value="1"/>
</dbReference>
<reference evidence="6 7" key="2">
    <citation type="submission" date="2019-05" db="EMBL/GenBank/DDBJ databases">
        <title>Glycomyces buryatensis sp. nov.</title>
        <authorList>
            <person name="Nikitina E."/>
        </authorList>
    </citation>
    <scope>NUCLEOTIDE SEQUENCE [LARGE SCALE GENOMIC DNA]</scope>
    <source>
        <strain evidence="6 7">18</strain>
    </source>
</reference>
<dbReference type="AlphaFoldDB" id="A0A4S8PR19"/>
<dbReference type="OrthoDB" id="5296765at2"/>
<proteinExistence type="predicted"/>
<dbReference type="PANTHER" id="PTHR42794:SF1">
    <property type="entry name" value="HEMIN IMPORT ATP-BINDING PROTEIN HMUV"/>
    <property type="match status" value="1"/>
</dbReference>
<keyword evidence="2" id="KW-0547">Nucleotide-binding</keyword>
<dbReference type="GO" id="GO:0005524">
    <property type="term" value="F:ATP binding"/>
    <property type="evidence" value="ECO:0007669"/>
    <property type="project" value="UniProtKB-KW"/>
</dbReference>
<dbReference type="RefSeq" id="WP_136537531.1">
    <property type="nucleotide sequence ID" value="NZ_STGY01000083.1"/>
</dbReference>
<dbReference type="InterPro" id="IPR017871">
    <property type="entry name" value="ABC_transporter-like_CS"/>
</dbReference>
<keyword evidence="3 6" id="KW-0067">ATP-binding</keyword>
<dbReference type="InterPro" id="IPR003593">
    <property type="entry name" value="AAA+_ATPase"/>
</dbReference>
<dbReference type="Pfam" id="PF00005">
    <property type="entry name" value="ABC_tran"/>
    <property type="match status" value="1"/>
</dbReference>
<dbReference type="PANTHER" id="PTHR42794">
    <property type="entry name" value="HEMIN IMPORT ATP-BINDING PROTEIN HMUV"/>
    <property type="match status" value="1"/>
</dbReference>
<evidence type="ECO:0000256" key="4">
    <source>
        <dbReference type="ARBA" id="ARBA00022967"/>
    </source>
</evidence>
<dbReference type="EMBL" id="STGY01000083">
    <property type="protein sequence ID" value="THV33650.1"/>
    <property type="molecule type" value="Genomic_DNA"/>
</dbReference>
<gene>
    <name evidence="6" type="ORF">FAB82_26310</name>
</gene>
<keyword evidence="1" id="KW-0813">Transport</keyword>
<evidence type="ECO:0000259" key="5">
    <source>
        <dbReference type="PROSITE" id="PS50893"/>
    </source>
</evidence>
<evidence type="ECO:0000256" key="2">
    <source>
        <dbReference type="ARBA" id="ARBA00022741"/>
    </source>
</evidence>
<name>A0A4S8PR19_9ACTN</name>
<dbReference type="InterPro" id="IPR003439">
    <property type="entry name" value="ABC_transporter-like_ATP-bd"/>
</dbReference>
<dbReference type="SUPFAM" id="SSF52540">
    <property type="entry name" value="P-loop containing nucleoside triphosphate hydrolases"/>
    <property type="match status" value="1"/>
</dbReference>
<dbReference type="CDD" id="cd03214">
    <property type="entry name" value="ABC_Iron-Siderophores_B12_Hemin"/>
    <property type="match status" value="1"/>
</dbReference>
<evidence type="ECO:0000313" key="6">
    <source>
        <dbReference type="EMBL" id="THV33650.1"/>
    </source>
</evidence>
<organism evidence="6 7">
    <name type="scientific">Glycomyces buryatensis</name>
    <dbReference type="NCBI Taxonomy" id="2570927"/>
    <lineage>
        <taxon>Bacteria</taxon>
        <taxon>Bacillati</taxon>
        <taxon>Actinomycetota</taxon>
        <taxon>Actinomycetes</taxon>
        <taxon>Glycomycetales</taxon>
        <taxon>Glycomycetaceae</taxon>
        <taxon>Glycomyces</taxon>
    </lineage>
</organism>
<evidence type="ECO:0000256" key="3">
    <source>
        <dbReference type="ARBA" id="ARBA00022840"/>
    </source>
</evidence>
<sequence length="257" mass="27537">MIETAGLSVRYGSVEAVAGVEFDARDGAVTGLVGPNGSGKSSLLGAVSGAIRRAGGTIMVGGDDLGSLRPRERAKRLASVAQEEHGEFPLTVWESVLLGRSVHRGGWSSYTPDDKAVAAEAMRRTGITEFAERPLGDLSGGERQRALIARALTQDATHLLLDEPTNHLDVRYQHEILSLVAELPLCTVAVLHDLNLAARYCDRLILLDGGAIAADGDPDKVLRPEVIEPVYRIATRRVDIDGVPQLLFSPLTRDDKS</sequence>
<dbReference type="GO" id="GO:0016887">
    <property type="term" value="F:ATP hydrolysis activity"/>
    <property type="evidence" value="ECO:0007669"/>
    <property type="project" value="InterPro"/>
</dbReference>
<dbReference type="Proteomes" id="UP000308760">
    <property type="component" value="Unassembled WGS sequence"/>
</dbReference>
<evidence type="ECO:0000313" key="7">
    <source>
        <dbReference type="Proteomes" id="UP000308760"/>
    </source>
</evidence>
<reference evidence="7" key="1">
    <citation type="submission" date="2019-04" db="EMBL/GenBank/DDBJ databases">
        <title>Nocardioides xinjiangensis sp. nov.</title>
        <authorList>
            <person name="Liu S."/>
        </authorList>
    </citation>
    <scope>NUCLEOTIDE SEQUENCE [LARGE SCALE GENOMIC DNA]</scope>
    <source>
        <strain evidence="7">18</strain>
    </source>
</reference>
<dbReference type="Gene3D" id="3.40.50.300">
    <property type="entry name" value="P-loop containing nucleotide triphosphate hydrolases"/>
    <property type="match status" value="1"/>
</dbReference>
<feature type="domain" description="ABC transporter" evidence="5">
    <location>
        <begin position="2"/>
        <end position="234"/>
    </location>
</feature>
<dbReference type="InterPro" id="IPR027417">
    <property type="entry name" value="P-loop_NTPase"/>
</dbReference>
<keyword evidence="7" id="KW-1185">Reference proteome</keyword>
<dbReference type="FunFam" id="3.40.50.300:FF:000134">
    <property type="entry name" value="Iron-enterobactin ABC transporter ATP-binding protein"/>
    <property type="match status" value="1"/>
</dbReference>
<comment type="caution">
    <text evidence="6">The sequence shown here is derived from an EMBL/GenBank/DDBJ whole genome shotgun (WGS) entry which is preliminary data.</text>
</comment>
<accession>A0A4S8PR19</accession>